<organism evidence="2 4">
    <name type="scientific">Candidatus Methanofastidiosum methylothiophilum</name>
    <dbReference type="NCBI Taxonomy" id="1705564"/>
    <lineage>
        <taxon>Archaea</taxon>
        <taxon>Methanobacteriati</taxon>
        <taxon>Methanobacteriota</taxon>
        <taxon>Stenosarchaea group</taxon>
        <taxon>Candidatus Methanofastidiosia</taxon>
        <taxon>Candidatus Methanofastidiosales</taxon>
        <taxon>Candidatus Methanofastidiosaceae</taxon>
        <taxon>Candidatus Methanofastidiosum</taxon>
    </lineage>
</organism>
<evidence type="ECO:0000313" key="2">
    <source>
        <dbReference type="EMBL" id="KYC48455.1"/>
    </source>
</evidence>
<gene>
    <name evidence="2" type="ORF">APG11_00262</name>
    <name evidence="3" type="ORF">APG12_01146</name>
</gene>
<protein>
    <recommendedName>
        <fullName evidence="1">DUF2281 domain-containing protein</fullName>
    </recommendedName>
</protein>
<dbReference type="EMBL" id="LNGF01000004">
    <property type="protein sequence ID" value="KYC48455.1"/>
    <property type="molecule type" value="Genomic_DNA"/>
</dbReference>
<accession>A0A150IY23</accession>
<dbReference type="PATRIC" id="fig|1706437.3.peg.262"/>
<name>A0A150IUA7_9EURY</name>
<evidence type="ECO:0000259" key="1">
    <source>
        <dbReference type="Pfam" id="PF10047"/>
    </source>
</evidence>
<evidence type="ECO:0000313" key="3">
    <source>
        <dbReference type="EMBL" id="KYC49897.1"/>
    </source>
</evidence>
<dbReference type="InterPro" id="IPR018739">
    <property type="entry name" value="DUF2281"/>
</dbReference>
<dbReference type="Proteomes" id="UP000092403">
    <property type="component" value="Unassembled WGS sequence"/>
</dbReference>
<sequence>MNEVDIQSKFQSLSPELKKEVLDYIDFLISRNKNKKQKTKKLTFEWQGKLSDLKEEFTSVELQHKALEWR</sequence>
<accession>A0A150IUA7</accession>
<dbReference type="EMBL" id="LNJC01000023">
    <property type="protein sequence ID" value="KYC49897.1"/>
    <property type="molecule type" value="Genomic_DNA"/>
</dbReference>
<dbReference type="AlphaFoldDB" id="A0A150IUA7"/>
<reference evidence="4 5" key="1">
    <citation type="journal article" date="2016" name="ISME J.">
        <title>Chasing the elusive Euryarchaeota class WSA2: genomes reveal a uniquely fastidious methyl-reducing methanogen.</title>
        <authorList>
            <person name="Nobu M.K."/>
            <person name="Narihiro T."/>
            <person name="Kuroda K."/>
            <person name="Mei R."/>
            <person name="Liu W.T."/>
        </authorList>
    </citation>
    <scope>NUCLEOTIDE SEQUENCE [LARGE SCALE GENOMIC DNA]</scope>
    <source>
        <strain evidence="2">B15fssc0709_Meth_Bin003</strain>
        <strain evidence="3">BMIXfssc0709_Meth_Bin006</strain>
    </source>
</reference>
<evidence type="ECO:0000313" key="5">
    <source>
        <dbReference type="Proteomes" id="UP000092403"/>
    </source>
</evidence>
<dbReference type="Proteomes" id="UP000091929">
    <property type="component" value="Unassembled WGS sequence"/>
</dbReference>
<evidence type="ECO:0000313" key="4">
    <source>
        <dbReference type="Proteomes" id="UP000091929"/>
    </source>
</evidence>
<proteinExistence type="predicted"/>
<dbReference type="Pfam" id="PF10047">
    <property type="entry name" value="DUF2281"/>
    <property type="match status" value="1"/>
</dbReference>
<comment type="caution">
    <text evidence="2">The sequence shown here is derived from an EMBL/GenBank/DDBJ whole genome shotgun (WGS) entry which is preliminary data.</text>
</comment>
<dbReference type="PATRIC" id="fig|1706438.3.peg.1154"/>
<feature type="domain" description="DUF2281" evidence="1">
    <location>
        <begin position="6"/>
        <end position="66"/>
    </location>
</feature>